<evidence type="ECO:0000256" key="1">
    <source>
        <dbReference type="SAM" id="MobiDB-lite"/>
    </source>
</evidence>
<dbReference type="EMBL" id="BJWL01000384">
    <property type="protein sequence ID" value="GFS41767.1"/>
    <property type="molecule type" value="Genomic_DNA"/>
</dbReference>
<feature type="compositionally biased region" description="Polar residues" evidence="1">
    <location>
        <begin position="201"/>
        <end position="212"/>
    </location>
</feature>
<accession>A0A7J0DT17</accession>
<reference evidence="3" key="1">
    <citation type="submission" date="2019-07" db="EMBL/GenBank/DDBJ databases">
        <title>De Novo Assembly of kiwifruit Actinidia rufa.</title>
        <authorList>
            <person name="Sugita-Konishi S."/>
            <person name="Sato K."/>
            <person name="Mori E."/>
            <person name="Abe Y."/>
            <person name="Kisaki G."/>
            <person name="Hamano K."/>
            <person name="Suezawa K."/>
            <person name="Otani M."/>
            <person name="Fukuda T."/>
            <person name="Manabe T."/>
            <person name="Gomi K."/>
            <person name="Tabuchi M."/>
            <person name="Akimitsu K."/>
            <person name="Kataoka I."/>
        </authorList>
    </citation>
    <scope>NUCLEOTIDE SEQUENCE [LARGE SCALE GENOMIC DNA]</scope>
    <source>
        <strain evidence="3">cv. Fuchu</strain>
    </source>
</reference>
<feature type="region of interest" description="Disordered" evidence="1">
    <location>
        <begin position="180"/>
        <end position="212"/>
    </location>
</feature>
<comment type="caution">
    <text evidence="2">The sequence shown here is derived from an EMBL/GenBank/DDBJ whole genome shotgun (WGS) entry which is preliminary data.</text>
</comment>
<feature type="region of interest" description="Disordered" evidence="1">
    <location>
        <begin position="232"/>
        <end position="256"/>
    </location>
</feature>
<organism evidence="2 3">
    <name type="scientific">Actinidia rufa</name>
    <dbReference type="NCBI Taxonomy" id="165716"/>
    <lineage>
        <taxon>Eukaryota</taxon>
        <taxon>Viridiplantae</taxon>
        <taxon>Streptophyta</taxon>
        <taxon>Embryophyta</taxon>
        <taxon>Tracheophyta</taxon>
        <taxon>Spermatophyta</taxon>
        <taxon>Magnoliopsida</taxon>
        <taxon>eudicotyledons</taxon>
        <taxon>Gunneridae</taxon>
        <taxon>Pentapetalae</taxon>
        <taxon>asterids</taxon>
        <taxon>Ericales</taxon>
        <taxon>Actinidiaceae</taxon>
        <taxon>Actinidia</taxon>
    </lineage>
</organism>
<protein>
    <submittedName>
        <fullName evidence="2">Uncharacterized protein</fullName>
    </submittedName>
</protein>
<evidence type="ECO:0000313" key="2">
    <source>
        <dbReference type="EMBL" id="GFS41767.1"/>
    </source>
</evidence>
<dbReference type="AlphaFoldDB" id="A0A7J0DT17"/>
<sequence>MEDQNEEGRVPNFAPQNPNAMLNPPIGGVSQNPPPDTAHGLGGDNMEGGSIHGGIRAPQFRTLRDYMNPPRQAPSSCIVFPPHYATLSIRPRTQNPEVRLNQQGGKYQLKEVDDVNARLATMARKLEALEFTKVNAVGSEELKEVSCAVYETKEHDTISCPVIPGIKEALHGQVNAISHYGQGGKLPAQPQPNPSRHVHSTEISNQPSSGHEQVQAITVLRSGKTIEKTILPIDPKGRGEASKVVDGTVWGDRETG</sequence>
<gene>
    <name evidence="2" type="ORF">Acr_00g0076340</name>
</gene>
<feature type="compositionally biased region" description="Gly residues" evidence="1">
    <location>
        <begin position="40"/>
        <end position="52"/>
    </location>
</feature>
<feature type="region of interest" description="Disordered" evidence="1">
    <location>
        <begin position="1"/>
        <end position="54"/>
    </location>
</feature>
<dbReference type="Proteomes" id="UP000585474">
    <property type="component" value="Unassembled WGS sequence"/>
</dbReference>
<name>A0A7J0DT17_9ERIC</name>
<proteinExistence type="predicted"/>
<evidence type="ECO:0000313" key="3">
    <source>
        <dbReference type="Proteomes" id="UP000585474"/>
    </source>
</evidence>
<dbReference type="OrthoDB" id="1305902at2759"/>
<keyword evidence="3" id="KW-1185">Reference proteome</keyword>